<feature type="domain" description="PPIase cyclophilin-type" evidence="5">
    <location>
        <begin position="46"/>
        <end position="206"/>
    </location>
</feature>
<evidence type="ECO:0000256" key="2">
    <source>
        <dbReference type="ARBA" id="ARBA00023110"/>
    </source>
</evidence>
<keyword evidence="7" id="KW-1185">Reference proteome</keyword>
<comment type="catalytic activity">
    <reaction evidence="4">
        <text>[protein]-peptidylproline (omega=180) = [protein]-peptidylproline (omega=0)</text>
        <dbReference type="Rhea" id="RHEA:16237"/>
        <dbReference type="Rhea" id="RHEA-COMP:10747"/>
        <dbReference type="Rhea" id="RHEA-COMP:10748"/>
        <dbReference type="ChEBI" id="CHEBI:83833"/>
        <dbReference type="ChEBI" id="CHEBI:83834"/>
        <dbReference type="EC" id="5.2.1.8"/>
    </reaction>
</comment>
<dbReference type="PROSITE" id="PS51257">
    <property type="entry name" value="PROKAR_LIPOPROTEIN"/>
    <property type="match status" value="1"/>
</dbReference>
<evidence type="ECO:0000256" key="1">
    <source>
        <dbReference type="ARBA" id="ARBA00002388"/>
    </source>
</evidence>
<name>A0A1D8GM58_9FIRM</name>
<dbReference type="InterPro" id="IPR020892">
    <property type="entry name" value="Cyclophilin-type_PPIase_CS"/>
</dbReference>
<dbReference type="Pfam" id="PF00160">
    <property type="entry name" value="Pro_isomerase"/>
    <property type="match status" value="1"/>
</dbReference>
<sequence length="212" mass="23026">MITIHRKRAAAVVMIVFAMAILFTGCNGKNTSENPQDIRNGENPRVEIEMEDGGKMVLELYPEFAPETVENFIRLSGSGFYDGLTFHRIVQGFMIQGGDPQGDGTGGSGKNIKGEFAENGFSQNTLKHVKGTISMARSNDPDSASSQFFIVHEDANFLDGKYAAFGKLIEGEDTLEDIAAMPVSLNPYSGEVSVPKEDVVIKKVTVLGDNKK</sequence>
<dbReference type="Gene3D" id="2.40.100.10">
    <property type="entry name" value="Cyclophilin-like"/>
    <property type="match status" value="1"/>
</dbReference>
<dbReference type="GO" id="GO:0006457">
    <property type="term" value="P:protein folding"/>
    <property type="evidence" value="ECO:0007669"/>
    <property type="project" value="InterPro"/>
</dbReference>
<organism evidence="6 7">
    <name type="scientific">Geosporobacter ferrireducens</name>
    <dbReference type="NCBI Taxonomy" id="1424294"/>
    <lineage>
        <taxon>Bacteria</taxon>
        <taxon>Bacillati</taxon>
        <taxon>Bacillota</taxon>
        <taxon>Clostridia</taxon>
        <taxon>Peptostreptococcales</taxon>
        <taxon>Thermotaleaceae</taxon>
        <taxon>Geosporobacter</taxon>
    </lineage>
</organism>
<dbReference type="PANTHER" id="PTHR45625">
    <property type="entry name" value="PEPTIDYL-PROLYL CIS-TRANS ISOMERASE-RELATED"/>
    <property type="match status" value="1"/>
</dbReference>
<dbReference type="SUPFAM" id="SSF50891">
    <property type="entry name" value="Cyclophilin-like"/>
    <property type="match status" value="1"/>
</dbReference>
<gene>
    <name evidence="6" type="ORF">Gferi_22170</name>
</gene>
<keyword evidence="2 4" id="KW-0697">Rotamase</keyword>
<keyword evidence="3 4" id="KW-0413">Isomerase</keyword>
<dbReference type="PANTHER" id="PTHR45625:SF4">
    <property type="entry name" value="PEPTIDYLPROLYL ISOMERASE DOMAIN AND WD REPEAT-CONTAINING PROTEIN 1"/>
    <property type="match status" value="1"/>
</dbReference>
<accession>A0A1D8GM58</accession>
<reference evidence="6 7" key="1">
    <citation type="submission" date="2016-09" db="EMBL/GenBank/DDBJ databases">
        <title>Genomic analysis reveals versatility of anaerobic energy metabolism of Geosporobacter ferrireducens IRF9 of phylum Firmicutes.</title>
        <authorList>
            <person name="Kim S.-J."/>
        </authorList>
    </citation>
    <scope>NUCLEOTIDE SEQUENCE [LARGE SCALE GENOMIC DNA]</scope>
    <source>
        <strain evidence="6 7">IRF9</strain>
    </source>
</reference>
<evidence type="ECO:0000256" key="3">
    <source>
        <dbReference type="ARBA" id="ARBA00023235"/>
    </source>
</evidence>
<evidence type="ECO:0000313" key="6">
    <source>
        <dbReference type="EMBL" id="AOT72008.1"/>
    </source>
</evidence>
<dbReference type="GO" id="GO:0003755">
    <property type="term" value="F:peptidyl-prolyl cis-trans isomerase activity"/>
    <property type="evidence" value="ECO:0007669"/>
    <property type="project" value="UniProtKB-UniRule"/>
</dbReference>
<dbReference type="KEGG" id="gfe:Gferi_22170"/>
<dbReference type="InterPro" id="IPR044666">
    <property type="entry name" value="Cyclophilin_A-like"/>
</dbReference>
<proteinExistence type="inferred from homology"/>
<dbReference type="InterPro" id="IPR029000">
    <property type="entry name" value="Cyclophilin-like_dom_sf"/>
</dbReference>
<dbReference type="EMBL" id="CP017269">
    <property type="protein sequence ID" value="AOT72008.1"/>
    <property type="molecule type" value="Genomic_DNA"/>
</dbReference>
<dbReference type="CDD" id="cd00317">
    <property type="entry name" value="cyclophilin"/>
    <property type="match status" value="1"/>
</dbReference>
<evidence type="ECO:0000256" key="4">
    <source>
        <dbReference type="RuleBase" id="RU363019"/>
    </source>
</evidence>
<dbReference type="STRING" id="1424294.Gferi_22170"/>
<dbReference type="AlphaFoldDB" id="A0A1D8GM58"/>
<evidence type="ECO:0000313" key="7">
    <source>
        <dbReference type="Proteomes" id="UP000095743"/>
    </source>
</evidence>
<dbReference type="InterPro" id="IPR002130">
    <property type="entry name" value="Cyclophilin-type_PPIase_dom"/>
</dbReference>
<comment type="function">
    <text evidence="1 4">PPIases accelerate the folding of proteins. It catalyzes the cis-trans isomerization of proline imidic peptide bonds in oligopeptides.</text>
</comment>
<protein>
    <recommendedName>
        <fullName evidence="4">Peptidyl-prolyl cis-trans isomerase</fullName>
        <shortName evidence="4">PPIase</shortName>
        <ecNumber evidence="4">5.2.1.8</ecNumber>
    </recommendedName>
</protein>
<comment type="similarity">
    <text evidence="4">Belongs to the cyclophilin-type PPIase family.</text>
</comment>
<dbReference type="PROSITE" id="PS50072">
    <property type="entry name" value="CSA_PPIASE_2"/>
    <property type="match status" value="1"/>
</dbReference>
<evidence type="ECO:0000259" key="5">
    <source>
        <dbReference type="PROSITE" id="PS50072"/>
    </source>
</evidence>
<dbReference type="Proteomes" id="UP000095743">
    <property type="component" value="Chromosome"/>
</dbReference>
<dbReference type="EC" id="5.2.1.8" evidence="4"/>
<dbReference type="PROSITE" id="PS00170">
    <property type="entry name" value="CSA_PPIASE_1"/>
    <property type="match status" value="1"/>
</dbReference>
<dbReference type="PRINTS" id="PR00153">
    <property type="entry name" value="CSAPPISMRASE"/>
</dbReference>